<evidence type="ECO:0000256" key="3">
    <source>
        <dbReference type="ARBA" id="ARBA00023709"/>
    </source>
</evidence>
<gene>
    <name evidence="8" type="ORF">HYH03_011556</name>
</gene>
<evidence type="ECO:0000259" key="7">
    <source>
        <dbReference type="Pfam" id="PF02737"/>
    </source>
</evidence>
<dbReference type="Proteomes" id="UP000612055">
    <property type="component" value="Unassembled WGS sequence"/>
</dbReference>
<evidence type="ECO:0000256" key="1">
    <source>
        <dbReference type="ARBA" id="ARBA00009463"/>
    </source>
</evidence>
<sequence>MAGTGVLPSVVGIVGAGQMGIGIAQVVASRGLQVLLNDTSAAAIERGMGFLKKGLEKAVKKGGLSSDDAAGTLARINTSVGSLDALRAAEFVIEAVKEDEAVKKEVLKQLDNATRHDTILASNTSSISITRLASATSRPHRVVGMHFMHPAPLVGMHFMHPAPLVPLVEMAKGMHTSQQTFETSKALAEHLGKSVSVSLDRPGFLVYRLLMPLINEAFFLLSENVGSAEDIDRSMRLGTNMQAGPLRLADQIGLDTCLSIMRTLHSQFADSKYRPCPLLVQYVDGGLLGVKNGRGVFQYDAVLGDAMHAHQAHINMSHHISASSPYLRAQHH</sequence>
<dbReference type="InterPro" id="IPR008927">
    <property type="entry name" value="6-PGluconate_DH-like_C_sf"/>
</dbReference>
<dbReference type="PANTHER" id="PTHR48075">
    <property type="entry name" value="3-HYDROXYACYL-COA DEHYDROGENASE FAMILY PROTEIN"/>
    <property type="match status" value="1"/>
</dbReference>
<keyword evidence="2" id="KW-0560">Oxidoreductase</keyword>
<proteinExistence type="inferred from homology"/>
<comment type="similarity">
    <text evidence="1">Belongs to the 3-hydroxyacyl-CoA dehydrogenase family.</text>
</comment>
<dbReference type="SUPFAM" id="SSF51735">
    <property type="entry name" value="NAD(P)-binding Rossmann-fold domains"/>
    <property type="match status" value="1"/>
</dbReference>
<organism evidence="8 9">
    <name type="scientific">Edaphochlamys debaryana</name>
    <dbReference type="NCBI Taxonomy" id="47281"/>
    <lineage>
        <taxon>Eukaryota</taxon>
        <taxon>Viridiplantae</taxon>
        <taxon>Chlorophyta</taxon>
        <taxon>core chlorophytes</taxon>
        <taxon>Chlorophyceae</taxon>
        <taxon>CS clade</taxon>
        <taxon>Chlamydomonadales</taxon>
        <taxon>Chlamydomonadales incertae sedis</taxon>
        <taxon>Edaphochlamys</taxon>
    </lineage>
</organism>
<dbReference type="GO" id="GO:0070403">
    <property type="term" value="F:NAD+ binding"/>
    <property type="evidence" value="ECO:0007669"/>
    <property type="project" value="InterPro"/>
</dbReference>
<accession>A0A835XZT0</accession>
<evidence type="ECO:0000259" key="6">
    <source>
        <dbReference type="Pfam" id="PF00725"/>
    </source>
</evidence>
<dbReference type="InterPro" id="IPR036291">
    <property type="entry name" value="NAD(P)-bd_dom_sf"/>
</dbReference>
<dbReference type="PIRSF" id="PIRSF000105">
    <property type="entry name" value="HCDH"/>
    <property type="match status" value="1"/>
</dbReference>
<evidence type="ECO:0008006" key="10">
    <source>
        <dbReference type="Google" id="ProtNLM"/>
    </source>
</evidence>
<name>A0A835XZT0_9CHLO</name>
<dbReference type="AlphaFoldDB" id="A0A835XZT0"/>
<dbReference type="OrthoDB" id="5958943at2759"/>
<protein>
    <recommendedName>
        <fullName evidence="10">3-hydroxybutyryl-CoA dehydrogenase</fullName>
    </recommendedName>
</protein>
<evidence type="ECO:0000313" key="9">
    <source>
        <dbReference type="Proteomes" id="UP000612055"/>
    </source>
</evidence>
<dbReference type="Gene3D" id="3.40.50.720">
    <property type="entry name" value="NAD(P)-binding Rossmann-like Domain"/>
    <property type="match status" value="2"/>
</dbReference>
<dbReference type="GO" id="GO:0016616">
    <property type="term" value="F:oxidoreductase activity, acting on the CH-OH group of donors, NAD or NADP as acceptor"/>
    <property type="evidence" value="ECO:0007669"/>
    <property type="project" value="InterPro"/>
</dbReference>
<dbReference type="InterPro" id="IPR022694">
    <property type="entry name" value="3-OHacyl-CoA_DH"/>
</dbReference>
<dbReference type="InterPro" id="IPR006108">
    <property type="entry name" value="3HC_DH_C"/>
</dbReference>
<evidence type="ECO:0000256" key="5">
    <source>
        <dbReference type="PIRSR" id="PIRSR000105-1"/>
    </source>
</evidence>
<comment type="caution">
    <text evidence="8">The sequence shown here is derived from an EMBL/GenBank/DDBJ whole genome shotgun (WGS) entry which is preliminary data.</text>
</comment>
<dbReference type="GO" id="GO:0004300">
    <property type="term" value="F:enoyl-CoA hydratase activity"/>
    <property type="evidence" value="ECO:0007669"/>
    <property type="project" value="UniProtKB-EC"/>
</dbReference>
<evidence type="ECO:0000256" key="4">
    <source>
        <dbReference type="ARBA" id="ARBA00023717"/>
    </source>
</evidence>
<comment type="catalytic activity">
    <reaction evidence="3">
        <text>a (3S)-3-hydroxyacyl-CoA = a (2E)-enoyl-CoA + H2O</text>
        <dbReference type="Rhea" id="RHEA:16105"/>
        <dbReference type="ChEBI" id="CHEBI:15377"/>
        <dbReference type="ChEBI" id="CHEBI:57318"/>
        <dbReference type="ChEBI" id="CHEBI:58856"/>
        <dbReference type="EC" id="4.2.1.17"/>
    </reaction>
</comment>
<feature type="site" description="Important for catalytic activity" evidence="5">
    <location>
        <position position="146"/>
    </location>
</feature>
<dbReference type="EMBL" id="JAEHOE010000067">
    <property type="protein sequence ID" value="KAG2489920.1"/>
    <property type="molecule type" value="Genomic_DNA"/>
</dbReference>
<evidence type="ECO:0000256" key="2">
    <source>
        <dbReference type="ARBA" id="ARBA00023002"/>
    </source>
</evidence>
<dbReference type="PANTHER" id="PTHR48075:SF5">
    <property type="entry name" value="3-HYDROXYBUTYRYL-COA DEHYDROGENASE"/>
    <property type="match status" value="1"/>
</dbReference>
<dbReference type="InterPro" id="IPR013328">
    <property type="entry name" value="6PGD_dom2"/>
</dbReference>
<keyword evidence="9" id="KW-1185">Reference proteome</keyword>
<reference evidence="8" key="1">
    <citation type="journal article" date="2020" name="bioRxiv">
        <title>Comparative genomics of Chlamydomonas.</title>
        <authorList>
            <person name="Craig R.J."/>
            <person name="Hasan A.R."/>
            <person name="Ness R.W."/>
            <person name="Keightley P.D."/>
        </authorList>
    </citation>
    <scope>NUCLEOTIDE SEQUENCE</scope>
    <source>
        <strain evidence="8">CCAP 11/70</strain>
    </source>
</reference>
<dbReference type="SUPFAM" id="SSF48179">
    <property type="entry name" value="6-phosphogluconate dehydrogenase C-terminal domain-like"/>
    <property type="match status" value="1"/>
</dbReference>
<feature type="domain" description="3-hydroxyacyl-CoA dehydrogenase NAD binding" evidence="7">
    <location>
        <begin position="11"/>
        <end position="153"/>
    </location>
</feature>
<dbReference type="Gene3D" id="1.10.1040.10">
    <property type="entry name" value="N-(1-d-carboxylethyl)-l-norvaline Dehydrogenase, domain 2"/>
    <property type="match status" value="1"/>
</dbReference>
<dbReference type="Pfam" id="PF02737">
    <property type="entry name" value="3HCDH_N"/>
    <property type="match status" value="1"/>
</dbReference>
<dbReference type="InterPro" id="IPR006176">
    <property type="entry name" value="3-OHacyl-CoA_DH_NAD-bd"/>
</dbReference>
<dbReference type="Pfam" id="PF00725">
    <property type="entry name" value="3HCDH"/>
    <property type="match status" value="1"/>
</dbReference>
<dbReference type="GO" id="GO:0006631">
    <property type="term" value="P:fatty acid metabolic process"/>
    <property type="evidence" value="ECO:0007669"/>
    <property type="project" value="InterPro"/>
</dbReference>
<evidence type="ECO:0000313" key="8">
    <source>
        <dbReference type="EMBL" id="KAG2489920.1"/>
    </source>
</evidence>
<feature type="domain" description="3-hydroxyacyl-CoA dehydrogenase C-terminal" evidence="6">
    <location>
        <begin position="203"/>
        <end position="299"/>
    </location>
</feature>
<comment type="catalytic activity">
    <reaction evidence="4">
        <text>a 4-saturated-(3S)-3-hydroxyacyl-CoA = a (3E)-enoyl-CoA + H2O</text>
        <dbReference type="Rhea" id="RHEA:20724"/>
        <dbReference type="ChEBI" id="CHEBI:15377"/>
        <dbReference type="ChEBI" id="CHEBI:58521"/>
        <dbReference type="ChEBI" id="CHEBI:137480"/>
        <dbReference type="EC" id="4.2.1.17"/>
    </reaction>
</comment>